<feature type="domain" description="Helix-turn-helix" evidence="1">
    <location>
        <begin position="9"/>
        <end position="59"/>
    </location>
</feature>
<dbReference type="InterPro" id="IPR009061">
    <property type="entry name" value="DNA-bd_dom_put_sf"/>
</dbReference>
<dbReference type="Pfam" id="PF12728">
    <property type="entry name" value="HTH_17"/>
    <property type="match status" value="1"/>
</dbReference>
<evidence type="ECO:0000313" key="2">
    <source>
        <dbReference type="EMBL" id="PKT67567.1"/>
    </source>
</evidence>
<dbReference type="AlphaFoldDB" id="A0A2I0SC95"/>
<name>A0A2I0SC95_9ACTN</name>
<dbReference type="EMBL" id="PJOS01000164">
    <property type="protein sequence ID" value="PKT67567.1"/>
    <property type="molecule type" value="Genomic_DNA"/>
</dbReference>
<sequence>MPMTQSLELLTTKQLATYLNKPVNTIRGWRHRKVGPSGFRLGRDIVYRREAVDAWLAEREQAA</sequence>
<organism evidence="2 3">
    <name type="scientific">Streptomyces populi</name>
    <dbReference type="NCBI Taxonomy" id="2058924"/>
    <lineage>
        <taxon>Bacteria</taxon>
        <taxon>Bacillati</taxon>
        <taxon>Actinomycetota</taxon>
        <taxon>Actinomycetes</taxon>
        <taxon>Kitasatosporales</taxon>
        <taxon>Streptomycetaceae</taxon>
        <taxon>Streptomyces</taxon>
    </lineage>
</organism>
<accession>A0A2I0SC95</accession>
<keyword evidence="3" id="KW-1185">Reference proteome</keyword>
<protein>
    <submittedName>
        <fullName evidence="2">MerR family transcriptional regulator</fullName>
    </submittedName>
</protein>
<comment type="caution">
    <text evidence="2">The sequence shown here is derived from an EMBL/GenBank/DDBJ whole genome shotgun (WGS) entry which is preliminary data.</text>
</comment>
<gene>
    <name evidence="2" type="ORF">CW362_39785</name>
</gene>
<evidence type="ECO:0000259" key="1">
    <source>
        <dbReference type="Pfam" id="PF12728"/>
    </source>
</evidence>
<dbReference type="InterPro" id="IPR036388">
    <property type="entry name" value="WH-like_DNA-bd_sf"/>
</dbReference>
<dbReference type="Gene3D" id="1.10.10.10">
    <property type="entry name" value="Winged helix-like DNA-binding domain superfamily/Winged helix DNA-binding domain"/>
    <property type="match status" value="1"/>
</dbReference>
<reference evidence="2 3" key="1">
    <citation type="submission" date="2017-12" db="EMBL/GenBank/DDBJ databases">
        <title>Streptomyces populusis sp. nov., a novel endophytic actinobacterium isolated from stems of Populus adenopoda Maxim.</title>
        <authorList>
            <person name="Wang Z."/>
        </authorList>
    </citation>
    <scope>NUCLEOTIDE SEQUENCE [LARGE SCALE GENOMIC DNA]</scope>
    <source>
        <strain evidence="2 3">A249</strain>
    </source>
</reference>
<proteinExistence type="predicted"/>
<dbReference type="Proteomes" id="UP000236178">
    <property type="component" value="Unassembled WGS sequence"/>
</dbReference>
<dbReference type="OrthoDB" id="4330189at2"/>
<dbReference type="InterPro" id="IPR041657">
    <property type="entry name" value="HTH_17"/>
</dbReference>
<evidence type="ECO:0000313" key="3">
    <source>
        <dbReference type="Proteomes" id="UP000236178"/>
    </source>
</evidence>
<dbReference type="SUPFAM" id="SSF46955">
    <property type="entry name" value="Putative DNA-binding domain"/>
    <property type="match status" value="1"/>
</dbReference>